<evidence type="ECO:0000256" key="3">
    <source>
        <dbReference type="ARBA" id="ARBA00023002"/>
    </source>
</evidence>
<dbReference type="InterPro" id="IPR050129">
    <property type="entry name" value="Zn_alcohol_dh"/>
</dbReference>
<dbReference type="PANTHER" id="PTHR43401">
    <property type="entry name" value="L-THREONINE 3-DEHYDROGENASE"/>
    <property type="match status" value="1"/>
</dbReference>
<comment type="similarity">
    <text evidence="4">Belongs to the zinc-containing alcohol dehydrogenase family.</text>
</comment>
<dbReference type="InterPro" id="IPR020843">
    <property type="entry name" value="ER"/>
</dbReference>
<dbReference type="PROSITE" id="PS00059">
    <property type="entry name" value="ADH_ZINC"/>
    <property type="match status" value="1"/>
</dbReference>
<dbReference type="Proteomes" id="UP000013782">
    <property type="component" value="Unassembled WGS sequence"/>
</dbReference>
<dbReference type="InterPro" id="IPR011032">
    <property type="entry name" value="GroES-like_sf"/>
</dbReference>
<evidence type="ECO:0000313" key="7">
    <source>
        <dbReference type="Proteomes" id="UP000013782"/>
    </source>
</evidence>
<evidence type="ECO:0000256" key="1">
    <source>
        <dbReference type="ARBA" id="ARBA00022723"/>
    </source>
</evidence>
<keyword evidence="1 4" id="KW-0479">Metal-binding</keyword>
<evidence type="ECO:0000259" key="5">
    <source>
        <dbReference type="SMART" id="SM00829"/>
    </source>
</evidence>
<dbReference type="STRING" id="160454.RV10_GL001785"/>
<dbReference type="HOGENOM" id="CLU_026673_11_0_9"/>
<reference evidence="6 7" key="1">
    <citation type="submission" date="2013-02" db="EMBL/GenBank/DDBJ databases">
        <title>The Genome Sequence of Enterococcus pallens BAA-351.</title>
        <authorList>
            <consortium name="The Broad Institute Genome Sequencing Platform"/>
            <consortium name="The Broad Institute Genome Sequencing Center for Infectious Disease"/>
            <person name="Earl A.M."/>
            <person name="Gilmore M.S."/>
            <person name="Lebreton F."/>
            <person name="Walker B."/>
            <person name="Young S.K."/>
            <person name="Zeng Q."/>
            <person name="Gargeya S."/>
            <person name="Fitzgerald M."/>
            <person name="Haas B."/>
            <person name="Abouelleil A."/>
            <person name="Alvarado L."/>
            <person name="Arachchi H.M."/>
            <person name="Berlin A.M."/>
            <person name="Chapman S.B."/>
            <person name="Dewar J."/>
            <person name="Goldberg J."/>
            <person name="Griggs A."/>
            <person name="Gujja S."/>
            <person name="Hansen M."/>
            <person name="Howarth C."/>
            <person name="Imamovic A."/>
            <person name="Larimer J."/>
            <person name="McCowan C."/>
            <person name="Murphy C."/>
            <person name="Neiman D."/>
            <person name="Pearson M."/>
            <person name="Priest M."/>
            <person name="Roberts A."/>
            <person name="Saif S."/>
            <person name="Shea T."/>
            <person name="Sisk P."/>
            <person name="Sykes S."/>
            <person name="Wortman J."/>
            <person name="Nusbaum C."/>
            <person name="Birren B."/>
        </authorList>
    </citation>
    <scope>NUCLEOTIDE SEQUENCE [LARGE SCALE GENOMIC DNA]</scope>
    <source>
        <strain evidence="6 7">ATCC BAA-351</strain>
    </source>
</reference>
<proteinExistence type="inferred from homology"/>
<dbReference type="AlphaFoldDB" id="R2T2F7"/>
<dbReference type="InterPro" id="IPR013149">
    <property type="entry name" value="ADH-like_C"/>
</dbReference>
<dbReference type="InterPro" id="IPR036291">
    <property type="entry name" value="NAD(P)-bd_dom_sf"/>
</dbReference>
<dbReference type="EMBL" id="AJAQ01000015">
    <property type="protein sequence ID" value="EOH94419.1"/>
    <property type="molecule type" value="Genomic_DNA"/>
</dbReference>
<dbReference type="RefSeq" id="WP_010757145.1">
    <property type="nucleotide sequence ID" value="NZ_ASWD01000001.1"/>
</dbReference>
<comment type="cofactor">
    <cofactor evidence="4">
        <name>Zn(2+)</name>
        <dbReference type="ChEBI" id="CHEBI:29105"/>
    </cofactor>
</comment>
<dbReference type="Gene3D" id="3.40.50.720">
    <property type="entry name" value="NAD(P)-binding Rossmann-like Domain"/>
    <property type="match status" value="1"/>
</dbReference>
<gene>
    <name evidence="6" type="ORF">UAU_02154</name>
</gene>
<dbReference type="GO" id="GO:0008270">
    <property type="term" value="F:zinc ion binding"/>
    <property type="evidence" value="ECO:0007669"/>
    <property type="project" value="InterPro"/>
</dbReference>
<sequence length="350" mass="37968">MKLVKALVVTNKHKLELQDIDKPTVAPQKVLIKVAYCGICGSDLPRYFEGGVHSFPQVLGHEFSGVVEEIGEKVTNIKVGDRVAVAPLVPCGTCENCQKGEPAMCTNYSFIGSREQGAMAEYVVVPEKNCVKVPDSLSLKEAALVEPLTVAIHGIERINISAGADVLVLGAGTIGLLTVLSLRAIGVGKITVVDLNDKKLEVAKTIGADEVVNPTVQTLEDYYKETSLPEAVIETAGSSVTQKQAIEFVSKRGKVVYVGTSTKDVVLDPETFEKILRGELEVTGSWMSYSAPFPGYEWETGLRYMSTKQVDVKPLITGLYRLEDVAEPFDKMVEANSTAIKLLYAINEEK</sequence>
<dbReference type="PANTHER" id="PTHR43401:SF2">
    <property type="entry name" value="L-THREONINE 3-DEHYDROGENASE"/>
    <property type="match status" value="1"/>
</dbReference>
<evidence type="ECO:0000256" key="4">
    <source>
        <dbReference type="RuleBase" id="RU361277"/>
    </source>
</evidence>
<accession>R2T2F7</accession>
<keyword evidence="7" id="KW-1185">Reference proteome</keyword>
<name>R2T2F7_9ENTE</name>
<organism evidence="6 7">
    <name type="scientific">Enterococcus pallens ATCC BAA-351</name>
    <dbReference type="NCBI Taxonomy" id="1158607"/>
    <lineage>
        <taxon>Bacteria</taxon>
        <taxon>Bacillati</taxon>
        <taxon>Bacillota</taxon>
        <taxon>Bacilli</taxon>
        <taxon>Lactobacillales</taxon>
        <taxon>Enterococcaceae</taxon>
        <taxon>Enterococcus</taxon>
    </lineage>
</organism>
<keyword evidence="3" id="KW-0560">Oxidoreductase</keyword>
<dbReference type="PATRIC" id="fig|1158607.3.peg.2126"/>
<dbReference type="SUPFAM" id="SSF51735">
    <property type="entry name" value="NAD(P)-binding Rossmann-fold domains"/>
    <property type="match status" value="1"/>
</dbReference>
<dbReference type="CDD" id="cd08236">
    <property type="entry name" value="sugar_DH"/>
    <property type="match status" value="1"/>
</dbReference>
<dbReference type="eggNOG" id="COG1063">
    <property type="taxonomic scope" value="Bacteria"/>
</dbReference>
<dbReference type="GO" id="GO:0016491">
    <property type="term" value="F:oxidoreductase activity"/>
    <property type="evidence" value="ECO:0007669"/>
    <property type="project" value="UniProtKB-KW"/>
</dbReference>
<comment type="caution">
    <text evidence="6">The sequence shown here is derived from an EMBL/GenBank/DDBJ whole genome shotgun (WGS) entry which is preliminary data.</text>
</comment>
<evidence type="ECO:0000313" key="6">
    <source>
        <dbReference type="EMBL" id="EOH94419.1"/>
    </source>
</evidence>
<dbReference type="Pfam" id="PF08240">
    <property type="entry name" value="ADH_N"/>
    <property type="match status" value="1"/>
</dbReference>
<dbReference type="InterPro" id="IPR013154">
    <property type="entry name" value="ADH-like_N"/>
</dbReference>
<feature type="domain" description="Enoyl reductase (ER)" evidence="5">
    <location>
        <begin position="12"/>
        <end position="257"/>
    </location>
</feature>
<dbReference type="SMART" id="SM00829">
    <property type="entry name" value="PKS_ER"/>
    <property type="match status" value="1"/>
</dbReference>
<evidence type="ECO:0000256" key="2">
    <source>
        <dbReference type="ARBA" id="ARBA00022833"/>
    </source>
</evidence>
<dbReference type="Pfam" id="PF00107">
    <property type="entry name" value="ADH_zinc_N"/>
    <property type="match status" value="1"/>
</dbReference>
<dbReference type="InterPro" id="IPR002328">
    <property type="entry name" value="ADH_Zn_CS"/>
</dbReference>
<dbReference type="SUPFAM" id="SSF50129">
    <property type="entry name" value="GroES-like"/>
    <property type="match status" value="1"/>
</dbReference>
<dbReference type="Gene3D" id="3.90.180.10">
    <property type="entry name" value="Medium-chain alcohol dehydrogenases, catalytic domain"/>
    <property type="match status" value="1"/>
</dbReference>
<protein>
    <submittedName>
        <fullName evidence="6">Chlorophyll synthesis pathway protein BchC</fullName>
    </submittedName>
</protein>
<keyword evidence="2 4" id="KW-0862">Zinc</keyword>